<dbReference type="PANTHER" id="PTHR44068">
    <property type="entry name" value="ZGC:194242"/>
    <property type="match status" value="1"/>
</dbReference>
<dbReference type="CDD" id="cd02440">
    <property type="entry name" value="AdoMet_MTases"/>
    <property type="match status" value="1"/>
</dbReference>
<keyword evidence="3" id="KW-0949">S-adenosyl-L-methionine</keyword>
<evidence type="ECO:0000256" key="2">
    <source>
        <dbReference type="ARBA" id="ARBA00022679"/>
    </source>
</evidence>
<dbReference type="Gene3D" id="3.40.50.150">
    <property type="entry name" value="Vaccinia Virus protein VP39"/>
    <property type="match status" value="1"/>
</dbReference>
<evidence type="ECO:0000259" key="4">
    <source>
        <dbReference type="SMART" id="SM00828"/>
    </source>
</evidence>
<evidence type="ECO:0000313" key="5">
    <source>
        <dbReference type="EMBL" id="TCO56081.1"/>
    </source>
</evidence>
<dbReference type="EMBL" id="SLWS01000007">
    <property type="protein sequence ID" value="TCO56081.1"/>
    <property type="molecule type" value="Genomic_DNA"/>
</dbReference>
<protein>
    <submittedName>
        <fullName evidence="5">Cyclopropane fatty-acyl-phospholipid synthase-like methyltransferase</fullName>
    </submittedName>
</protein>
<dbReference type="OrthoDB" id="9769602at2"/>
<dbReference type="Pfam" id="PF08241">
    <property type="entry name" value="Methyltransf_11"/>
    <property type="match status" value="1"/>
</dbReference>
<evidence type="ECO:0000256" key="1">
    <source>
        <dbReference type="ARBA" id="ARBA00022603"/>
    </source>
</evidence>
<feature type="domain" description="Polyketide synthase-like methyltransferase" evidence="4">
    <location>
        <begin position="16"/>
        <end position="249"/>
    </location>
</feature>
<dbReference type="Proteomes" id="UP000295680">
    <property type="component" value="Unassembled WGS sequence"/>
</dbReference>
<keyword evidence="6" id="KW-1185">Reference proteome</keyword>
<dbReference type="SUPFAM" id="SSF53335">
    <property type="entry name" value="S-adenosyl-L-methionine-dependent methyltransferases"/>
    <property type="match status" value="1"/>
</dbReference>
<organism evidence="5 6">
    <name type="scientific">Actinocrispum wychmicini</name>
    <dbReference type="NCBI Taxonomy" id="1213861"/>
    <lineage>
        <taxon>Bacteria</taxon>
        <taxon>Bacillati</taxon>
        <taxon>Actinomycetota</taxon>
        <taxon>Actinomycetes</taxon>
        <taxon>Pseudonocardiales</taxon>
        <taxon>Pseudonocardiaceae</taxon>
        <taxon>Actinocrispum</taxon>
    </lineage>
</organism>
<evidence type="ECO:0000313" key="6">
    <source>
        <dbReference type="Proteomes" id="UP000295680"/>
    </source>
</evidence>
<sequence>MSIIDQSGNAGAVAAFYDMVTDAFSALFDGSVHAGYCGRGATTIVEAQAHLNEEVFDGCSLRPDDKVLDVGCGVGGPAMHAAQRHGVRVSGVTLSPQQAAAATAAAERSGLQVDFAVADMVSMPFPDASFDAAYAIESMLFHVSDKAAAFTEIARVLKPGGTLVVADYALSKPMSPEDEAIAEQALCAVPLVPAEQVRKTVEQAGFGDVEIRELTEQVRPSARMLVDTVTERREELLAVAGEEGLAGATESARRYTGMFVLEQDYILLRARKA</sequence>
<dbReference type="SMART" id="SM00828">
    <property type="entry name" value="PKS_MT"/>
    <property type="match status" value="1"/>
</dbReference>
<evidence type="ECO:0000256" key="3">
    <source>
        <dbReference type="ARBA" id="ARBA00022691"/>
    </source>
</evidence>
<dbReference type="AlphaFoldDB" id="A0A4R2J9Q4"/>
<dbReference type="InterPro" id="IPR050447">
    <property type="entry name" value="Erg6_SMT_methyltransf"/>
</dbReference>
<name>A0A4R2J9Q4_9PSEU</name>
<comment type="caution">
    <text evidence="5">The sequence shown here is derived from an EMBL/GenBank/DDBJ whole genome shotgun (WGS) entry which is preliminary data.</text>
</comment>
<proteinExistence type="predicted"/>
<dbReference type="GO" id="GO:0032259">
    <property type="term" value="P:methylation"/>
    <property type="evidence" value="ECO:0007669"/>
    <property type="project" value="UniProtKB-KW"/>
</dbReference>
<dbReference type="InterPro" id="IPR029063">
    <property type="entry name" value="SAM-dependent_MTases_sf"/>
</dbReference>
<dbReference type="RefSeq" id="WP_132122386.1">
    <property type="nucleotide sequence ID" value="NZ_SLWS01000007.1"/>
</dbReference>
<dbReference type="InterPro" id="IPR013216">
    <property type="entry name" value="Methyltransf_11"/>
</dbReference>
<keyword evidence="1 5" id="KW-0489">Methyltransferase</keyword>
<dbReference type="InterPro" id="IPR020803">
    <property type="entry name" value="MeTfrase_dom"/>
</dbReference>
<gene>
    <name evidence="5" type="ORF">EV192_107506</name>
</gene>
<dbReference type="PANTHER" id="PTHR44068:SF11">
    <property type="entry name" value="GERANYL DIPHOSPHATE 2-C-METHYLTRANSFERASE"/>
    <property type="match status" value="1"/>
</dbReference>
<accession>A0A4R2J9Q4</accession>
<dbReference type="GO" id="GO:0008757">
    <property type="term" value="F:S-adenosylmethionine-dependent methyltransferase activity"/>
    <property type="evidence" value="ECO:0007669"/>
    <property type="project" value="InterPro"/>
</dbReference>
<reference evidence="5 6" key="1">
    <citation type="submission" date="2019-03" db="EMBL/GenBank/DDBJ databases">
        <title>Genomic Encyclopedia of Type Strains, Phase IV (KMG-IV): sequencing the most valuable type-strain genomes for metagenomic binning, comparative biology and taxonomic classification.</title>
        <authorList>
            <person name="Goeker M."/>
        </authorList>
    </citation>
    <scope>NUCLEOTIDE SEQUENCE [LARGE SCALE GENOMIC DNA]</scope>
    <source>
        <strain evidence="5 6">DSM 45934</strain>
    </source>
</reference>
<keyword evidence="2 5" id="KW-0808">Transferase</keyword>